<accession>A0A3M9Y1E2</accession>
<comment type="caution">
    <text evidence="2">The sequence shown here is derived from an EMBL/GenBank/DDBJ whole genome shotgun (WGS) entry which is preliminary data.</text>
</comment>
<name>A0A3M9Y1E2_9PEZI</name>
<dbReference type="EMBL" id="RBVV01000116">
    <property type="protein sequence ID" value="RNJ54094.1"/>
    <property type="molecule type" value="Genomic_DNA"/>
</dbReference>
<proteinExistence type="predicted"/>
<dbReference type="GeneID" id="39604642"/>
<feature type="region of interest" description="Disordered" evidence="1">
    <location>
        <begin position="54"/>
        <end position="94"/>
    </location>
</feature>
<organism evidence="2 3">
    <name type="scientific">Verticillium nonalfalfae</name>
    <dbReference type="NCBI Taxonomy" id="1051616"/>
    <lineage>
        <taxon>Eukaryota</taxon>
        <taxon>Fungi</taxon>
        <taxon>Dikarya</taxon>
        <taxon>Ascomycota</taxon>
        <taxon>Pezizomycotina</taxon>
        <taxon>Sordariomycetes</taxon>
        <taxon>Hypocreomycetidae</taxon>
        <taxon>Glomerellales</taxon>
        <taxon>Plectosphaerellaceae</taxon>
        <taxon>Verticillium</taxon>
    </lineage>
</organism>
<feature type="compositionally biased region" description="Basic and acidic residues" evidence="1">
    <location>
        <begin position="381"/>
        <end position="390"/>
    </location>
</feature>
<sequence>MPPGINHGAFASAGVIAVSVAVAAAIAIYESPELRRYTDDIRRRIAMALHSLGEGVEPGERPPMFNRPEDAQGFLESRGGVGGQPGVDADEETRRRQREELMYWNAIHLSKLEFQKKADEQASPAAQLPAATEGSSFDDFLRQDASGESNSFVFKTGANINEGEAQVRRRNEGARGLAAAAAVAALANPFDDEYRIDPVELFDNANNVAPHHDDSMSDIYSATTRDADDAPPNLSVALSTATPDLVDVTTDNDTATERSTTLDRELDQDEYMTAGQDQDDHSASEAYASIQAWAQGSSSNFYSPLPMSPAAPMSEPEMVSEGVLTPTDSVSLAGSGEDIANDTVSSKGGDNSRPYDVLSESEGMMTPASWSEVGSVVSENDMQHNEPLRA</sequence>
<dbReference type="STRING" id="1051616.A0A3M9Y1E2"/>
<evidence type="ECO:0000256" key="1">
    <source>
        <dbReference type="SAM" id="MobiDB-lite"/>
    </source>
</evidence>
<feature type="region of interest" description="Disordered" evidence="1">
    <location>
        <begin position="239"/>
        <end position="280"/>
    </location>
</feature>
<evidence type="ECO:0000313" key="3">
    <source>
        <dbReference type="Proteomes" id="UP000267145"/>
    </source>
</evidence>
<evidence type="ECO:0000313" key="2">
    <source>
        <dbReference type="EMBL" id="RNJ54094.1"/>
    </source>
</evidence>
<keyword evidence="3" id="KW-1185">Reference proteome</keyword>
<dbReference type="RefSeq" id="XP_028492252.1">
    <property type="nucleotide sequence ID" value="XM_028635198.1"/>
</dbReference>
<gene>
    <name evidence="2" type="ORF">D7B24_000953</name>
</gene>
<feature type="compositionally biased region" description="Polar residues" evidence="1">
    <location>
        <begin position="249"/>
        <end position="259"/>
    </location>
</feature>
<dbReference type="Proteomes" id="UP000267145">
    <property type="component" value="Unassembled WGS sequence"/>
</dbReference>
<protein>
    <submittedName>
        <fullName evidence="2">Uncharacterized protein</fullName>
    </submittedName>
</protein>
<reference evidence="2 3" key="1">
    <citation type="submission" date="2018-10" db="EMBL/GenBank/DDBJ databases">
        <title>Genome sequence of Verticillium nonalfalfae VnAa140.</title>
        <authorList>
            <person name="Stajich J.E."/>
            <person name="Kasson M.T."/>
        </authorList>
    </citation>
    <scope>NUCLEOTIDE SEQUENCE [LARGE SCALE GENOMIC DNA]</scope>
    <source>
        <strain evidence="2 3">VnAa140</strain>
    </source>
</reference>
<dbReference type="AlphaFoldDB" id="A0A3M9Y1E2"/>
<feature type="region of interest" description="Disordered" evidence="1">
    <location>
        <begin position="332"/>
        <end position="390"/>
    </location>
</feature>